<feature type="domain" description="NodB homology" evidence="1">
    <location>
        <begin position="23"/>
        <end position="217"/>
    </location>
</feature>
<dbReference type="PATRIC" id="fig|1305737.6.peg.2937"/>
<dbReference type="PANTHER" id="PTHR10587:SF137">
    <property type="entry name" value="4-DEOXY-4-FORMAMIDO-L-ARABINOSE-PHOSPHOUNDECAPRENOL DEFORMYLASE ARND-RELATED"/>
    <property type="match status" value="1"/>
</dbReference>
<comment type="caution">
    <text evidence="2">The sequence shown here is derived from an EMBL/GenBank/DDBJ whole genome shotgun (WGS) entry which is preliminary data.</text>
</comment>
<dbReference type="PROSITE" id="PS51677">
    <property type="entry name" value="NODB"/>
    <property type="match status" value="1"/>
</dbReference>
<protein>
    <submittedName>
        <fullName evidence="2">Polysaccharide deacetylase</fullName>
    </submittedName>
</protein>
<evidence type="ECO:0000313" key="3">
    <source>
        <dbReference type="Proteomes" id="UP000050421"/>
    </source>
</evidence>
<evidence type="ECO:0000313" key="2">
    <source>
        <dbReference type="EMBL" id="KPQ13951.1"/>
    </source>
</evidence>
<dbReference type="SUPFAM" id="SSF88713">
    <property type="entry name" value="Glycoside hydrolase/deacetylase"/>
    <property type="match status" value="1"/>
</dbReference>
<dbReference type="Pfam" id="PF01522">
    <property type="entry name" value="Polysacc_deac_1"/>
    <property type="match status" value="1"/>
</dbReference>
<dbReference type="EMBL" id="LJXT01000075">
    <property type="protein sequence ID" value="KPQ13951.1"/>
    <property type="molecule type" value="Genomic_DNA"/>
</dbReference>
<reference evidence="2 3" key="1">
    <citation type="submission" date="2015-09" db="EMBL/GenBank/DDBJ databases">
        <title>Identification and resolution of microdiversity through metagenomic sequencing of parallel consortia.</title>
        <authorList>
            <person name="Nelson W.C."/>
            <person name="Romine M.F."/>
            <person name="Lindemann S.R."/>
        </authorList>
    </citation>
    <scope>NUCLEOTIDE SEQUENCE [LARGE SCALE GENOMIC DNA]</scope>
    <source>
        <strain evidence="2">HL-49</strain>
    </source>
</reference>
<dbReference type="InterPro" id="IPR002509">
    <property type="entry name" value="NODB_dom"/>
</dbReference>
<dbReference type="GO" id="GO:0016810">
    <property type="term" value="F:hydrolase activity, acting on carbon-nitrogen (but not peptide) bonds"/>
    <property type="evidence" value="ECO:0007669"/>
    <property type="project" value="InterPro"/>
</dbReference>
<dbReference type="CDD" id="cd10941">
    <property type="entry name" value="CE4_PuuE_HpPgdA_like_2"/>
    <property type="match status" value="1"/>
</dbReference>
<dbReference type="Pfam" id="PF11959">
    <property type="entry name" value="DUF3473"/>
    <property type="match status" value="1"/>
</dbReference>
<gene>
    <name evidence="2" type="ORF">HLUCCX10_11605</name>
</gene>
<dbReference type="Gene3D" id="3.20.20.370">
    <property type="entry name" value="Glycoside hydrolase/deacetylase"/>
    <property type="match status" value="1"/>
</dbReference>
<accession>A0A0P8BVB2</accession>
<dbReference type="InterPro" id="IPR045235">
    <property type="entry name" value="PuuE_HpPgdA-like"/>
</dbReference>
<dbReference type="AlphaFoldDB" id="A0A0P8BVB2"/>
<dbReference type="PANTHER" id="PTHR10587">
    <property type="entry name" value="GLYCOSYL TRANSFERASE-RELATED"/>
    <property type="match status" value="1"/>
</dbReference>
<sequence>MNILTFDIEDWFHILDNPDTRGEEQWSNFESRIERNMDTIFSILEATNQKATFFVVGWMAERHPEQIKRIANNGHEIGSHTHLHQLVYQQTAKQFQEDLKQSIQTIEDCTGEKVKYFRAPGFSITNTTPWAFDALLENGITIDSSIFPASRAHGGFEQFGTAKPAQIECKGMQLKEFPINTYRMVGKNFIFSGGGYFRLFPYFTIKKFTQQSDYVMTYFHPRDFDINQPMVPGLNLSRKFKSYYGLKHTEKKLNQWLSDFSFIDIREAEKRVDWSKVPIIKLKNSIIETSN</sequence>
<proteinExistence type="predicted"/>
<dbReference type="eggNOG" id="COG0726">
    <property type="taxonomic scope" value="Bacteria"/>
</dbReference>
<dbReference type="InterPro" id="IPR011330">
    <property type="entry name" value="Glyco_hydro/deAcase_b/a-brl"/>
</dbReference>
<name>A0A0P8BVB2_9BACT</name>
<dbReference type="STRING" id="1305737.GCA_000526355_00784"/>
<organism evidence="2 3">
    <name type="scientific">Algoriphagus marincola HL-49</name>
    <dbReference type="NCBI Taxonomy" id="1305737"/>
    <lineage>
        <taxon>Bacteria</taxon>
        <taxon>Pseudomonadati</taxon>
        <taxon>Bacteroidota</taxon>
        <taxon>Cytophagia</taxon>
        <taxon>Cytophagales</taxon>
        <taxon>Cyclobacteriaceae</taxon>
        <taxon>Algoriphagus</taxon>
    </lineage>
</organism>
<dbReference type="InterPro" id="IPR050248">
    <property type="entry name" value="Polysacc_deacetylase_ArnD"/>
</dbReference>
<dbReference type="GO" id="GO:0005975">
    <property type="term" value="P:carbohydrate metabolic process"/>
    <property type="evidence" value="ECO:0007669"/>
    <property type="project" value="InterPro"/>
</dbReference>
<dbReference type="InterPro" id="IPR022560">
    <property type="entry name" value="DUF3473"/>
</dbReference>
<dbReference type="OrthoDB" id="9806342at2"/>
<dbReference type="Proteomes" id="UP000050421">
    <property type="component" value="Unassembled WGS sequence"/>
</dbReference>
<evidence type="ECO:0000259" key="1">
    <source>
        <dbReference type="PROSITE" id="PS51677"/>
    </source>
</evidence>